<name>A0A6J6F8J4_9ZZZZ</name>
<evidence type="ECO:0000259" key="1">
    <source>
        <dbReference type="Pfam" id="PF00144"/>
    </source>
</evidence>
<dbReference type="EMBL" id="CAEZTS010000121">
    <property type="protein sequence ID" value="CAB4585252.1"/>
    <property type="molecule type" value="Genomic_DNA"/>
</dbReference>
<dbReference type="Gene3D" id="3.40.710.10">
    <property type="entry name" value="DD-peptidase/beta-lactamase superfamily"/>
    <property type="match status" value="1"/>
</dbReference>
<dbReference type="InterPro" id="IPR052907">
    <property type="entry name" value="Beta-lactamase/esterase"/>
</dbReference>
<protein>
    <submittedName>
        <fullName evidence="2">Unannotated protein</fullName>
    </submittedName>
</protein>
<organism evidence="2">
    <name type="scientific">freshwater metagenome</name>
    <dbReference type="NCBI Taxonomy" id="449393"/>
    <lineage>
        <taxon>unclassified sequences</taxon>
        <taxon>metagenomes</taxon>
        <taxon>ecological metagenomes</taxon>
    </lineage>
</organism>
<dbReference type="PANTHER" id="PTHR43319">
    <property type="entry name" value="BETA-LACTAMASE-RELATED"/>
    <property type="match status" value="1"/>
</dbReference>
<evidence type="ECO:0000313" key="2">
    <source>
        <dbReference type="EMBL" id="CAB4585252.1"/>
    </source>
</evidence>
<dbReference type="SUPFAM" id="SSF56601">
    <property type="entry name" value="beta-lactamase/transpeptidase-like"/>
    <property type="match status" value="1"/>
</dbReference>
<dbReference type="PANTHER" id="PTHR43319:SF3">
    <property type="entry name" value="BETA-LACTAMASE-RELATED DOMAIN-CONTAINING PROTEIN"/>
    <property type="match status" value="1"/>
</dbReference>
<dbReference type="InterPro" id="IPR012338">
    <property type="entry name" value="Beta-lactam/transpept-like"/>
</dbReference>
<dbReference type="Pfam" id="PF00144">
    <property type="entry name" value="Beta-lactamase"/>
    <property type="match status" value="1"/>
</dbReference>
<sequence length="380" mass="41182">MAEIHGTCDDRFTELKRILSSNIDSGDDVGASVAVVWNGEMVVDLWGGHSDPARTTPWGADTITNVWSSTKTQMALCALMLVDRGELDLDAPVATYWPEFAQNGKEGVLVRHLLSHTSGVSGWDQPIAVADLYDWEKSTAKLAAQAPWWEPGAHSGYHALNQGHLVGEVIRRITGKKLGEFFRTEVAEPLDLDFHIGLDPRHFSRVSNVIPPPPIPIDMTTLDPNSIVVKTFTGPAPGAEESWTDEWRRADIGAANGHGNARSLAWAQSAISNGGVVKGRRLLSPTAIDEIFRVQADGLDPVLMVPVKFGIGYALPNESVPHLPTDRRVCFWGGWGGSSVVNDLDNNLTVVYVMNNMLAGLVGDHRGAALVSAAFDAVRR</sequence>
<dbReference type="InterPro" id="IPR001466">
    <property type="entry name" value="Beta-lactam-related"/>
</dbReference>
<reference evidence="2" key="1">
    <citation type="submission" date="2020-05" db="EMBL/GenBank/DDBJ databases">
        <authorList>
            <person name="Chiriac C."/>
            <person name="Salcher M."/>
            <person name="Ghai R."/>
            <person name="Kavagutti S V."/>
        </authorList>
    </citation>
    <scope>NUCLEOTIDE SEQUENCE</scope>
</reference>
<dbReference type="AlphaFoldDB" id="A0A6J6F8J4"/>
<feature type="domain" description="Beta-lactamase-related" evidence="1">
    <location>
        <begin position="22"/>
        <end position="358"/>
    </location>
</feature>
<gene>
    <name evidence="2" type="ORF">UFOPK1722_01304</name>
</gene>
<proteinExistence type="predicted"/>
<accession>A0A6J6F8J4</accession>